<evidence type="ECO:0000313" key="2">
    <source>
        <dbReference type="Proteomes" id="UP000242818"/>
    </source>
</evidence>
<sequence length="130" mass="15364">MDYKKTIREGFALFSQKNGFKQEDVARFFHPAYQQYVDGHHLDYKGFIAHMIAQRKVVQEMEIFFKTIVQEGNIVFTNHEVFIKKIDGQPIKIQVIAEFLFEEDKVIKCEELTYLMEGSNEDRDIGSRIH</sequence>
<dbReference type="AlphaFoldDB" id="A0A1C4EXJ7"/>
<dbReference type="SUPFAM" id="SSF54427">
    <property type="entry name" value="NTF2-like"/>
    <property type="match status" value="1"/>
</dbReference>
<dbReference type="STRING" id="1335309.GA0116948_11097"/>
<dbReference type="EMBL" id="FMAR01000010">
    <property type="protein sequence ID" value="SCC48347.1"/>
    <property type="molecule type" value="Genomic_DNA"/>
</dbReference>
<gene>
    <name evidence="1" type="ORF">GA0116948_11097</name>
</gene>
<organism evidence="1 2">
    <name type="scientific">Chitinophaga costaii</name>
    <dbReference type="NCBI Taxonomy" id="1335309"/>
    <lineage>
        <taxon>Bacteria</taxon>
        <taxon>Pseudomonadati</taxon>
        <taxon>Bacteroidota</taxon>
        <taxon>Chitinophagia</taxon>
        <taxon>Chitinophagales</taxon>
        <taxon>Chitinophagaceae</taxon>
        <taxon>Chitinophaga</taxon>
    </lineage>
</organism>
<dbReference type="Proteomes" id="UP000242818">
    <property type="component" value="Unassembled WGS sequence"/>
</dbReference>
<evidence type="ECO:0000313" key="1">
    <source>
        <dbReference type="EMBL" id="SCC48347.1"/>
    </source>
</evidence>
<name>A0A1C4EXJ7_9BACT</name>
<evidence type="ECO:0008006" key="3">
    <source>
        <dbReference type="Google" id="ProtNLM"/>
    </source>
</evidence>
<keyword evidence="2" id="KW-1185">Reference proteome</keyword>
<protein>
    <recommendedName>
        <fullName evidence="3">SnoaL-like domain-containing protein</fullName>
    </recommendedName>
</protein>
<reference evidence="1 2" key="1">
    <citation type="submission" date="2016-08" db="EMBL/GenBank/DDBJ databases">
        <authorList>
            <person name="Seilhamer J.J."/>
        </authorList>
    </citation>
    <scope>NUCLEOTIDE SEQUENCE [LARGE SCALE GENOMIC DNA]</scope>
    <source>
        <strain evidence="1 2">A37T2</strain>
    </source>
</reference>
<accession>A0A1C4EXJ7</accession>
<proteinExistence type="predicted"/>
<dbReference type="InterPro" id="IPR032710">
    <property type="entry name" value="NTF2-like_dom_sf"/>
</dbReference>
<dbReference type="RefSeq" id="WP_123891821.1">
    <property type="nucleotide sequence ID" value="NZ_FMAR01000010.1"/>
</dbReference>
<dbReference type="OrthoDB" id="1256785at2"/>